<dbReference type="GO" id="GO:0006313">
    <property type="term" value="P:DNA transposition"/>
    <property type="evidence" value="ECO:0007669"/>
    <property type="project" value="InterPro"/>
</dbReference>
<protein>
    <recommendedName>
        <fullName evidence="1">Transposase IS200-like domain-containing protein</fullName>
    </recommendedName>
</protein>
<organism evidence="2 3">
    <name type="scientific">Candidatus Gottesmanbacteria bacterium GW2011_GWA1_43_11</name>
    <dbReference type="NCBI Taxonomy" id="1618436"/>
    <lineage>
        <taxon>Bacteria</taxon>
        <taxon>Candidatus Gottesmaniibacteriota</taxon>
    </lineage>
</organism>
<evidence type="ECO:0000313" key="3">
    <source>
        <dbReference type="Proteomes" id="UP000034543"/>
    </source>
</evidence>
<reference evidence="2 3" key="1">
    <citation type="journal article" date="2015" name="Nature">
        <title>rRNA introns, odd ribosomes, and small enigmatic genomes across a large radiation of phyla.</title>
        <authorList>
            <person name="Brown C.T."/>
            <person name="Hug L.A."/>
            <person name="Thomas B.C."/>
            <person name="Sharon I."/>
            <person name="Castelle C.J."/>
            <person name="Singh A."/>
            <person name="Wilkins M.J."/>
            <person name="Williams K.H."/>
            <person name="Banfield J.F."/>
        </authorList>
    </citation>
    <scope>NUCLEOTIDE SEQUENCE [LARGE SCALE GENOMIC DNA]</scope>
</reference>
<dbReference type="Gene3D" id="3.30.70.1290">
    <property type="entry name" value="Transposase IS200-like"/>
    <property type="match status" value="1"/>
</dbReference>
<evidence type="ECO:0000259" key="1">
    <source>
        <dbReference type="SMART" id="SM01321"/>
    </source>
</evidence>
<dbReference type="PATRIC" id="fig|1618436.3.peg.908"/>
<dbReference type="PANTHER" id="PTHR34322">
    <property type="entry name" value="TRANSPOSASE, Y1_TNP DOMAIN-CONTAINING"/>
    <property type="match status" value="1"/>
</dbReference>
<accession>A0A0G1CFI4</accession>
<dbReference type="GO" id="GO:0004803">
    <property type="term" value="F:transposase activity"/>
    <property type="evidence" value="ECO:0007669"/>
    <property type="project" value="InterPro"/>
</dbReference>
<feature type="domain" description="Transposase IS200-like" evidence="1">
    <location>
        <begin position="7"/>
        <end position="139"/>
    </location>
</feature>
<dbReference type="InterPro" id="IPR036515">
    <property type="entry name" value="Transposase_17_sf"/>
</dbReference>
<sequence length="210" mass="25062">MRKISFVNGEYYHVFNRGVDKRKIFLANYDYERFLYTVKYLLTVGTAQTDLKLFDQSLAFRGRLSFICYCLMPNHYHLVIQQTRENAISDFMHRLSTSYTKYFNLNRKRTGRLFENSFKAVHISSEELLLHTTRYIHLNPLLANLTTKLETYPWSSYPDYIGMRHDTICAKEQILRLLSEQKQTEVYKNFAADQIDYSKKLKYIESVLIE</sequence>
<dbReference type="EMBL" id="LCFB01000017">
    <property type="protein sequence ID" value="KKS84580.1"/>
    <property type="molecule type" value="Genomic_DNA"/>
</dbReference>
<dbReference type="PANTHER" id="PTHR34322:SF2">
    <property type="entry name" value="TRANSPOSASE IS200-LIKE DOMAIN-CONTAINING PROTEIN"/>
    <property type="match status" value="1"/>
</dbReference>
<dbReference type="SMART" id="SM01321">
    <property type="entry name" value="Y1_Tnp"/>
    <property type="match status" value="1"/>
</dbReference>
<dbReference type="SUPFAM" id="SSF143422">
    <property type="entry name" value="Transposase IS200-like"/>
    <property type="match status" value="1"/>
</dbReference>
<gene>
    <name evidence="2" type="ORF">UV59_C0017G0033</name>
</gene>
<dbReference type="AlphaFoldDB" id="A0A0G1CFI4"/>
<dbReference type="Proteomes" id="UP000034543">
    <property type="component" value="Unassembled WGS sequence"/>
</dbReference>
<dbReference type="GO" id="GO:0003677">
    <property type="term" value="F:DNA binding"/>
    <property type="evidence" value="ECO:0007669"/>
    <property type="project" value="InterPro"/>
</dbReference>
<name>A0A0G1CFI4_9BACT</name>
<dbReference type="Pfam" id="PF01797">
    <property type="entry name" value="Y1_Tnp"/>
    <property type="match status" value="1"/>
</dbReference>
<dbReference type="STRING" id="1618436.UV59_C0017G0033"/>
<evidence type="ECO:0000313" key="2">
    <source>
        <dbReference type="EMBL" id="KKS84580.1"/>
    </source>
</evidence>
<proteinExistence type="predicted"/>
<comment type="caution">
    <text evidence="2">The sequence shown here is derived from an EMBL/GenBank/DDBJ whole genome shotgun (WGS) entry which is preliminary data.</text>
</comment>
<dbReference type="InterPro" id="IPR002686">
    <property type="entry name" value="Transposase_17"/>
</dbReference>